<name>A0A0D6P5K9_9PROT</name>
<dbReference type="InterPro" id="IPR051455">
    <property type="entry name" value="Bact_solute-bind_prot3"/>
</dbReference>
<comment type="caution">
    <text evidence="5">The sequence shown here is derived from an EMBL/GenBank/DDBJ whole genome shotgun (WGS) entry which is preliminary data.</text>
</comment>
<dbReference type="EMBL" id="BANB01000128">
    <property type="protein sequence ID" value="GAN76606.1"/>
    <property type="molecule type" value="Genomic_DNA"/>
</dbReference>
<comment type="similarity">
    <text evidence="1">Belongs to the bacterial solute-binding protein 3 family.</text>
</comment>
<accession>A0A0D6P5K9</accession>
<dbReference type="PANTHER" id="PTHR30085">
    <property type="entry name" value="AMINO ACID ABC TRANSPORTER PERMEASE"/>
    <property type="match status" value="1"/>
</dbReference>
<feature type="chain" id="PRO_5002309543" evidence="4">
    <location>
        <begin position="22"/>
        <end position="325"/>
    </location>
</feature>
<evidence type="ECO:0000313" key="5">
    <source>
        <dbReference type="EMBL" id="GAN76606.1"/>
    </source>
</evidence>
<keyword evidence="3 4" id="KW-0732">Signal</keyword>
<evidence type="ECO:0000256" key="4">
    <source>
        <dbReference type="SAM" id="SignalP"/>
    </source>
</evidence>
<organism evidence="5 6">
    <name type="scientific">Acidisphaera rubrifaciens HS-AP3</name>
    <dbReference type="NCBI Taxonomy" id="1231350"/>
    <lineage>
        <taxon>Bacteria</taxon>
        <taxon>Pseudomonadati</taxon>
        <taxon>Pseudomonadota</taxon>
        <taxon>Alphaproteobacteria</taxon>
        <taxon>Acetobacterales</taxon>
        <taxon>Acetobacteraceae</taxon>
        <taxon>Acidisphaera</taxon>
    </lineage>
</organism>
<evidence type="ECO:0000256" key="1">
    <source>
        <dbReference type="ARBA" id="ARBA00010333"/>
    </source>
</evidence>
<keyword evidence="2" id="KW-0813">Transport</keyword>
<dbReference type="GO" id="GO:0006865">
    <property type="term" value="P:amino acid transport"/>
    <property type="evidence" value="ECO:0007669"/>
    <property type="project" value="TreeGrafter"/>
</dbReference>
<evidence type="ECO:0000313" key="6">
    <source>
        <dbReference type="Proteomes" id="UP000032680"/>
    </source>
</evidence>
<evidence type="ECO:0000256" key="2">
    <source>
        <dbReference type="ARBA" id="ARBA00022448"/>
    </source>
</evidence>
<feature type="signal peptide" evidence="4">
    <location>
        <begin position="1"/>
        <end position="21"/>
    </location>
</feature>
<protein>
    <submittedName>
        <fullName evidence="5">ABC amino acid permease/signal transduction systems</fullName>
    </submittedName>
</protein>
<dbReference type="Proteomes" id="UP000032680">
    <property type="component" value="Unassembled WGS sequence"/>
</dbReference>
<reference evidence="5 6" key="1">
    <citation type="submission" date="2012-11" db="EMBL/GenBank/DDBJ databases">
        <title>Whole genome sequence of Acidisphaera rubrifaciens HS-AP3.</title>
        <authorList>
            <person name="Azuma Y."/>
            <person name="Higashiura N."/>
            <person name="Hirakawa H."/>
            <person name="Matsushita K."/>
        </authorList>
    </citation>
    <scope>NUCLEOTIDE SEQUENCE [LARGE SCALE GENOMIC DNA]</scope>
    <source>
        <strain evidence="5 6">HS-AP3</strain>
    </source>
</reference>
<keyword evidence="6" id="KW-1185">Reference proteome</keyword>
<proteinExistence type="inferred from homology"/>
<gene>
    <name evidence="5" type="ORF">Asru_0128_03</name>
</gene>
<dbReference type="PANTHER" id="PTHR30085:SF6">
    <property type="entry name" value="ABC TRANSPORTER GLUTAMINE-BINDING PROTEIN GLNH"/>
    <property type="match status" value="1"/>
</dbReference>
<dbReference type="AlphaFoldDB" id="A0A0D6P5K9"/>
<dbReference type="Gene3D" id="3.40.190.10">
    <property type="entry name" value="Periplasmic binding protein-like II"/>
    <property type="match status" value="2"/>
</dbReference>
<sequence>MMLLCWLVLLPAALSPVPARADGTLARVRTAGVLPCAGTLAPGLDFPDITEHRLYGLEVEVCRAIAAAVIGPAAPIHFRSLREGTQGPVVRRGLDAVFFLTMEDVIANHLQNLLLQGAPVFLRAQRVAVRADSPIQHVEELRGHHICAEPGTGSERALHAWFAERHLSFTFFPFEEQEEMIDAFTAGRCDAMADDVLRLAGMRVDARRMGTALRILPESLSLVPVYVFTRTDDGAWAAGVAWVVDTLLRAGHRGGDLRDGRLDQLDLVARELGLDAGWQARVLATVGSYDAILRRTVGADSPLDLPPGPNRVQDEGGLLVAPYAE</sequence>
<evidence type="ECO:0000256" key="3">
    <source>
        <dbReference type="ARBA" id="ARBA00022729"/>
    </source>
</evidence>
<dbReference type="SUPFAM" id="SSF53850">
    <property type="entry name" value="Periplasmic binding protein-like II"/>
    <property type="match status" value="1"/>
</dbReference>